<evidence type="ECO:0000256" key="4">
    <source>
        <dbReference type="ARBA" id="ARBA00023004"/>
    </source>
</evidence>
<evidence type="ECO:0000259" key="6">
    <source>
        <dbReference type="PROSITE" id="PS51918"/>
    </source>
</evidence>
<evidence type="ECO:0000256" key="1">
    <source>
        <dbReference type="ARBA" id="ARBA00001966"/>
    </source>
</evidence>
<dbReference type="RefSeq" id="WP_052882564.1">
    <property type="nucleotide sequence ID" value="NZ_CP010904.1"/>
</dbReference>
<dbReference type="EMBL" id="CP010904">
    <property type="protein sequence ID" value="AKJ65324.1"/>
    <property type="molecule type" value="Genomic_DNA"/>
</dbReference>
<dbReference type="SFLD" id="SFLDS00029">
    <property type="entry name" value="Radical_SAM"/>
    <property type="match status" value="1"/>
</dbReference>
<keyword evidence="8" id="KW-1185">Reference proteome</keyword>
<dbReference type="PANTHER" id="PTHR43409:SF7">
    <property type="entry name" value="BLL1977 PROTEIN"/>
    <property type="match status" value="1"/>
</dbReference>
<dbReference type="KEGG" id="vbl:L21SP4_02092"/>
<dbReference type="SUPFAM" id="SSF102114">
    <property type="entry name" value="Radical SAM enzymes"/>
    <property type="match status" value="1"/>
</dbReference>
<dbReference type="InterPro" id="IPR023404">
    <property type="entry name" value="rSAM_horseshoe"/>
</dbReference>
<evidence type="ECO:0000256" key="2">
    <source>
        <dbReference type="ARBA" id="ARBA00022691"/>
    </source>
</evidence>
<feature type="domain" description="Radical SAM core" evidence="6">
    <location>
        <begin position="204"/>
        <end position="438"/>
    </location>
</feature>
<evidence type="ECO:0000313" key="7">
    <source>
        <dbReference type="EMBL" id="AKJ65324.1"/>
    </source>
</evidence>
<dbReference type="GO" id="GO:0003824">
    <property type="term" value="F:catalytic activity"/>
    <property type="evidence" value="ECO:0007669"/>
    <property type="project" value="InterPro"/>
</dbReference>
<keyword evidence="5" id="KW-0411">Iron-sulfur</keyword>
<dbReference type="SMART" id="SM00729">
    <property type="entry name" value="Elp3"/>
    <property type="match status" value="1"/>
</dbReference>
<dbReference type="InterPro" id="IPR006638">
    <property type="entry name" value="Elp3/MiaA/NifB-like_rSAM"/>
</dbReference>
<keyword evidence="4" id="KW-0408">Iron</keyword>
<dbReference type="InterPro" id="IPR007197">
    <property type="entry name" value="rSAM"/>
</dbReference>
<dbReference type="PROSITE" id="PS51918">
    <property type="entry name" value="RADICAL_SAM"/>
    <property type="match status" value="1"/>
</dbReference>
<dbReference type="STRING" id="1307763.L21SP4_02092"/>
<comment type="cofactor">
    <cofactor evidence="1">
        <name>[4Fe-4S] cluster</name>
        <dbReference type="ChEBI" id="CHEBI:49883"/>
    </cofactor>
</comment>
<proteinExistence type="predicted"/>
<protein>
    <submittedName>
        <fullName evidence="7">Radical SAM domain protein</fullName>
    </submittedName>
</protein>
<dbReference type="AlphaFoldDB" id="A0A0G3EMJ1"/>
<dbReference type="GO" id="GO:0046872">
    <property type="term" value="F:metal ion binding"/>
    <property type="evidence" value="ECO:0007669"/>
    <property type="project" value="UniProtKB-KW"/>
</dbReference>
<gene>
    <name evidence="7" type="ORF">L21SP4_02092</name>
</gene>
<evidence type="ECO:0000256" key="3">
    <source>
        <dbReference type="ARBA" id="ARBA00022723"/>
    </source>
</evidence>
<dbReference type="Proteomes" id="UP000035268">
    <property type="component" value="Chromosome"/>
</dbReference>
<dbReference type="GO" id="GO:0005829">
    <property type="term" value="C:cytosol"/>
    <property type="evidence" value="ECO:0007669"/>
    <property type="project" value="TreeGrafter"/>
</dbReference>
<reference evidence="7 8" key="2">
    <citation type="journal article" date="2016" name="ISME J.">
        <title>Characterization of the first cultured representative of Verrucomicrobia subdivision 5 indicates the proposal of a novel phylum.</title>
        <authorList>
            <person name="Spring S."/>
            <person name="Bunk B."/>
            <person name="Sproer C."/>
            <person name="Schumann P."/>
            <person name="Rohde M."/>
            <person name="Tindall B.J."/>
            <person name="Klenk H.P."/>
        </authorList>
    </citation>
    <scope>NUCLEOTIDE SEQUENCE [LARGE SCALE GENOMIC DNA]</scope>
    <source>
        <strain evidence="7 8">L21-Fru-AB</strain>
    </source>
</reference>
<sequence length="518" mass="57421">MRGVIYNFSGELDEVSHLFPNERLARLAASLERAGHEAVVLDRANFADLISRGADFMRTLGSVGFFDDDPDLTAAAAAEAEAVLAERPQMVLINLWHGSGFKFSRELAAELKRRDPALPLYGVGQKVDWFREHILNLPGNRLDGLVTGLGYETVPRLAAGEDAGTVPGMITGGEEGLIINPAPVTEGGAVPKPSYDGRVYRSIEEKIPVFSLALSNLACPNRCAFCVRPENYGRTLSPRPAEAVFDELRSLHERFGATHFRVEDSTPPPKALTALAQAIRESSLKGKVRLSAFSRVDQNAEEDFEAMKDAGFISLFFGMESLDDAVLANLRKGFTPGEVRDTVERAHAAGLFTVGSFICPTPGETRESMERTLERIAEMRDVLDSVLSLPAGVYPTTAWGRDPDAFGIRLRENYIQELLTYPIKYEVPLRHWKPFPFSYAMMGRPAEEVEFGDIAAVQEEFARRVREDLGIPRVPDYYRLLADRAGRPPEETAMRIVKGIMTRDYRALRDFLRIGAPA</sequence>
<keyword evidence="3" id="KW-0479">Metal-binding</keyword>
<evidence type="ECO:0000313" key="8">
    <source>
        <dbReference type="Proteomes" id="UP000035268"/>
    </source>
</evidence>
<dbReference type="SFLD" id="SFLDG01082">
    <property type="entry name" value="B12-binding_domain_containing"/>
    <property type="match status" value="1"/>
</dbReference>
<dbReference type="CDD" id="cd01335">
    <property type="entry name" value="Radical_SAM"/>
    <property type="match status" value="1"/>
</dbReference>
<reference evidence="8" key="1">
    <citation type="submission" date="2015-02" db="EMBL/GenBank/DDBJ databases">
        <title>Description and complete genome sequence of the first cultured representative of the subdivision 5 of the Verrucomicrobia phylum.</title>
        <authorList>
            <person name="Spring S."/>
            <person name="Bunk B."/>
            <person name="Sproer C."/>
            <person name="Klenk H.-P."/>
        </authorList>
    </citation>
    <scope>NUCLEOTIDE SEQUENCE [LARGE SCALE GENOMIC DNA]</scope>
    <source>
        <strain evidence="8">L21-Fru-AB</strain>
    </source>
</reference>
<dbReference type="Pfam" id="PF04055">
    <property type="entry name" value="Radical_SAM"/>
    <property type="match status" value="1"/>
</dbReference>
<dbReference type="OrthoDB" id="9777636at2"/>
<name>A0A0G3EMJ1_9BACT</name>
<dbReference type="InterPro" id="IPR051198">
    <property type="entry name" value="BchE-like"/>
</dbReference>
<dbReference type="InterPro" id="IPR058240">
    <property type="entry name" value="rSAM_sf"/>
</dbReference>
<dbReference type="Gene3D" id="3.80.30.20">
    <property type="entry name" value="tm_1862 like domain"/>
    <property type="match status" value="1"/>
</dbReference>
<organism evidence="7 8">
    <name type="scientific">Kiritimatiella glycovorans</name>
    <dbReference type="NCBI Taxonomy" id="1307763"/>
    <lineage>
        <taxon>Bacteria</taxon>
        <taxon>Pseudomonadati</taxon>
        <taxon>Kiritimatiellota</taxon>
        <taxon>Kiritimatiellia</taxon>
        <taxon>Kiritimatiellales</taxon>
        <taxon>Kiritimatiellaceae</taxon>
        <taxon>Kiritimatiella</taxon>
    </lineage>
</organism>
<dbReference type="PANTHER" id="PTHR43409">
    <property type="entry name" value="ANAEROBIC MAGNESIUM-PROTOPORPHYRIN IX MONOMETHYL ESTER CYCLASE-RELATED"/>
    <property type="match status" value="1"/>
</dbReference>
<dbReference type="GO" id="GO:0051536">
    <property type="term" value="F:iron-sulfur cluster binding"/>
    <property type="evidence" value="ECO:0007669"/>
    <property type="project" value="UniProtKB-KW"/>
</dbReference>
<accession>A0A0G3EMJ1</accession>
<evidence type="ECO:0000256" key="5">
    <source>
        <dbReference type="ARBA" id="ARBA00023014"/>
    </source>
</evidence>
<keyword evidence="2" id="KW-0949">S-adenosyl-L-methionine</keyword>